<evidence type="ECO:0000313" key="13">
    <source>
        <dbReference type="EMBL" id="KAF9518620.1"/>
    </source>
</evidence>
<evidence type="ECO:0000256" key="8">
    <source>
        <dbReference type="ARBA" id="ARBA00024009"/>
    </source>
</evidence>
<dbReference type="InterPro" id="IPR029044">
    <property type="entry name" value="Nucleotide-diphossugar_trans"/>
</dbReference>
<comment type="caution">
    <text evidence="13">The sequence shown here is derived from an EMBL/GenBank/DDBJ whole genome shotgun (WGS) entry which is preliminary data.</text>
</comment>
<dbReference type="EMBL" id="MU128923">
    <property type="protein sequence ID" value="KAF9518620.1"/>
    <property type="molecule type" value="Genomic_DNA"/>
</dbReference>
<proteinExistence type="inferred from homology"/>
<feature type="transmembrane region" description="Helical" evidence="10">
    <location>
        <begin position="678"/>
        <end position="694"/>
    </location>
</feature>
<dbReference type="GO" id="GO:0005886">
    <property type="term" value="C:plasma membrane"/>
    <property type="evidence" value="ECO:0007669"/>
    <property type="project" value="UniProtKB-SubCell"/>
</dbReference>
<keyword evidence="5 10" id="KW-1133">Transmembrane helix</keyword>
<comment type="function">
    <text evidence="8 10">Polymerizes chitin, a structural polymer of the cell wall and septum, by transferring the sugar moiety of UDP-GlcNAc to the non-reducing end of the growing chitin polymer.</text>
</comment>
<keyword evidence="4 10" id="KW-0812">Transmembrane</keyword>
<feature type="transmembrane region" description="Helical" evidence="10">
    <location>
        <begin position="480"/>
        <end position="498"/>
    </location>
</feature>
<keyword evidence="3 10" id="KW-0328">Glycosyltransferase</keyword>
<dbReference type="PANTHER" id="PTHR22914:SF38">
    <property type="entry name" value="CHITIN SYNTHASE 2"/>
    <property type="match status" value="1"/>
</dbReference>
<evidence type="ECO:0000256" key="11">
    <source>
        <dbReference type="SAM" id="MobiDB-lite"/>
    </source>
</evidence>
<comment type="similarity">
    <text evidence="10">Belongs to the chitin synthase family.</text>
</comment>
<evidence type="ECO:0000256" key="6">
    <source>
        <dbReference type="ARBA" id="ARBA00023136"/>
    </source>
</evidence>
<keyword evidence="7 10" id="KW-0961">Cell wall biogenesis/degradation</keyword>
<gene>
    <name evidence="13" type="ORF">BS47DRAFT_1289280</name>
</gene>
<keyword evidence="10" id="KW-0808">Transferase</keyword>
<dbReference type="PANTHER" id="PTHR22914">
    <property type="entry name" value="CHITIN SYNTHASE"/>
    <property type="match status" value="1"/>
</dbReference>
<feature type="transmembrane region" description="Helical" evidence="10">
    <location>
        <begin position="714"/>
        <end position="740"/>
    </location>
</feature>
<accession>A0A9P6E1J4</accession>
<feature type="transmembrane region" description="Helical" evidence="10">
    <location>
        <begin position="544"/>
        <end position="563"/>
    </location>
</feature>
<evidence type="ECO:0000256" key="3">
    <source>
        <dbReference type="ARBA" id="ARBA00022676"/>
    </source>
</evidence>
<evidence type="ECO:0000256" key="10">
    <source>
        <dbReference type="RuleBase" id="RU366040"/>
    </source>
</evidence>
<dbReference type="Pfam" id="PF08407">
    <property type="entry name" value="Chitin_synth_1N"/>
    <property type="match status" value="1"/>
</dbReference>
<evidence type="ECO:0000259" key="12">
    <source>
        <dbReference type="Pfam" id="PF08407"/>
    </source>
</evidence>
<feature type="transmembrane region" description="Helical" evidence="10">
    <location>
        <begin position="575"/>
        <end position="594"/>
    </location>
</feature>
<dbReference type="CDD" id="cd04190">
    <property type="entry name" value="Chitin_synth_C"/>
    <property type="match status" value="1"/>
</dbReference>
<sequence length="745" mass="83279">MPESSTMHFGSPPKKQRRRNQGLKKIVPLTHGHFVVELDVPSQLVLTEKGTQESMSCRYTGVTCDPDDFESKKYFLRQNIGGRETELAVGITMYNEDEVLFCRTLYGVMRNIKELCARKSSRTWGPDAWKKVVVIIVADGRKSIHPRVLDCLAALGVYQPGRHMNNAILGEEVTAHLFEYTTTMALDPALHFQLMMPTQIIFCLKEKNQKKINSHRWFFNAFGKLLQPNVCVLLDVGTRPGPKSLYRLWKTFDLNSNVGGACGEVAAYKGLRWTSLLNPLVAAQNFEYKMSNILDKPLESMFGYITVLPGAFSAYRYIALQNDKLGRGPLASYFKGEVAGLGVQNGIFTSNMYLAEDRILCFELIAKKGHNWVLRYVKGAVGETDVPHALPEFISQRRRWLNGSLFASVYAIAHVNQILQSDHTTGRKVVLVFESFYNLLNLIFQWFSIGNYYLFFVILTSSVEDPSFGMPAIKYVNGMVQYFFAAAIAACFLFSMGNKPRASLWKYKSAAIFFALLSCYLIACGIVCAVRVAQSPNSGLYGKMILSVISTYGLWVAASILAFDPAHLVTSGLPYLLFSPSYIIILNTYAFSNLDDISWGTKQQGVVDNDLGVVSAQRLRKDVVEVELPTETQDVDSQYLEALENLRTRKPVDRPPIDLQAEQIQVAKDYYANIRTNVLLAWVISNGLLVVGILSRGNASSTFNGSDAGATTRTYMTCILVFVAITSAVRFMGSTMYLVVRIFTG</sequence>
<feature type="transmembrane region" description="Helical" evidence="10">
    <location>
        <begin position="439"/>
        <end position="459"/>
    </location>
</feature>
<dbReference type="GO" id="GO:0071555">
    <property type="term" value="P:cell wall organization"/>
    <property type="evidence" value="ECO:0007669"/>
    <property type="project" value="UniProtKB-KW"/>
</dbReference>
<reference evidence="13" key="1">
    <citation type="journal article" date="2020" name="Nat. Commun.">
        <title>Large-scale genome sequencing of mycorrhizal fungi provides insights into the early evolution of symbiotic traits.</title>
        <authorList>
            <person name="Miyauchi S."/>
            <person name="Kiss E."/>
            <person name="Kuo A."/>
            <person name="Drula E."/>
            <person name="Kohler A."/>
            <person name="Sanchez-Garcia M."/>
            <person name="Morin E."/>
            <person name="Andreopoulos B."/>
            <person name="Barry K.W."/>
            <person name="Bonito G."/>
            <person name="Buee M."/>
            <person name="Carver A."/>
            <person name="Chen C."/>
            <person name="Cichocki N."/>
            <person name="Clum A."/>
            <person name="Culley D."/>
            <person name="Crous P.W."/>
            <person name="Fauchery L."/>
            <person name="Girlanda M."/>
            <person name="Hayes R.D."/>
            <person name="Keri Z."/>
            <person name="LaButti K."/>
            <person name="Lipzen A."/>
            <person name="Lombard V."/>
            <person name="Magnuson J."/>
            <person name="Maillard F."/>
            <person name="Murat C."/>
            <person name="Nolan M."/>
            <person name="Ohm R.A."/>
            <person name="Pangilinan J."/>
            <person name="Pereira M.F."/>
            <person name="Perotto S."/>
            <person name="Peter M."/>
            <person name="Pfister S."/>
            <person name="Riley R."/>
            <person name="Sitrit Y."/>
            <person name="Stielow J.B."/>
            <person name="Szollosi G."/>
            <person name="Zifcakova L."/>
            <person name="Stursova M."/>
            <person name="Spatafora J.W."/>
            <person name="Tedersoo L."/>
            <person name="Vaario L.M."/>
            <person name="Yamada A."/>
            <person name="Yan M."/>
            <person name="Wang P."/>
            <person name="Xu J."/>
            <person name="Bruns T."/>
            <person name="Baldrian P."/>
            <person name="Vilgalys R."/>
            <person name="Dunand C."/>
            <person name="Henrissat B."/>
            <person name="Grigoriev I.V."/>
            <person name="Hibbett D."/>
            <person name="Nagy L.G."/>
            <person name="Martin F.M."/>
        </authorList>
    </citation>
    <scope>NUCLEOTIDE SEQUENCE</scope>
    <source>
        <strain evidence="13">UP504</strain>
    </source>
</reference>
<keyword evidence="14" id="KW-1185">Reference proteome</keyword>
<evidence type="ECO:0000256" key="2">
    <source>
        <dbReference type="ARBA" id="ARBA00012543"/>
    </source>
</evidence>
<organism evidence="13 14">
    <name type="scientific">Hydnum rufescens UP504</name>
    <dbReference type="NCBI Taxonomy" id="1448309"/>
    <lineage>
        <taxon>Eukaryota</taxon>
        <taxon>Fungi</taxon>
        <taxon>Dikarya</taxon>
        <taxon>Basidiomycota</taxon>
        <taxon>Agaricomycotina</taxon>
        <taxon>Agaricomycetes</taxon>
        <taxon>Cantharellales</taxon>
        <taxon>Hydnaceae</taxon>
        <taxon>Hydnum</taxon>
    </lineage>
</organism>
<feature type="region of interest" description="Disordered" evidence="11">
    <location>
        <begin position="1"/>
        <end position="20"/>
    </location>
</feature>
<dbReference type="Pfam" id="PF01644">
    <property type="entry name" value="Chitin_synth_1"/>
    <property type="match status" value="1"/>
</dbReference>
<evidence type="ECO:0000256" key="4">
    <source>
        <dbReference type="ARBA" id="ARBA00022692"/>
    </source>
</evidence>
<dbReference type="InterPro" id="IPR013616">
    <property type="entry name" value="Chitin_synth_N"/>
</dbReference>
<keyword evidence="6 10" id="KW-0472">Membrane</keyword>
<dbReference type="GO" id="GO:0004100">
    <property type="term" value="F:chitin synthase activity"/>
    <property type="evidence" value="ECO:0007669"/>
    <property type="project" value="UniProtKB-UniRule"/>
</dbReference>
<dbReference type="OrthoDB" id="26569at2759"/>
<feature type="domain" description="Chitin synthase N-terminal" evidence="12">
    <location>
        <begin position="24"/>
        <end position="86"/>
    </location>
</feature>
<dbReference type="GO" id="GO:0006031">
    <property type="term" value="P:chitin biosynthetic process"/>
    <property type="evidence" value="ECO:0007669"/>
    <property type="project" value="UniProtKB-UniRule"/>
</dbReference>
<keyword evidence="10" id="KW-1003">Cell membrane</keyword>
<name>A0A9P6E1J4_9AGAM</name>
<evidence type="ECO:0000256" key="5">
    <source>
        <dbReference type="ARBA" id="ARBA00022989"/>
    </source>
</evidence>
<comment type="catalytic activity">
    <reaction evidence="9 10">
        <text>[(1-&gt;4)-N-acetyl-beta-D-glucosaminyl](n) + UDP-N-acetyl-alpha-D-glucosamine = [(1-&gt;4)-N-acetyl-beta-D-glucosaminyl](n+1) + UDP + H(+)</text>
        <dbReference type="Rhea" id="RHEA:16637"/>
        <dbReference type="Rhea" id="RHEA-COMP:9593"/>
        <dbReference type="Rhea" id="RHEA-COMP:9595"/>
        <dbReference type="ChEBI" id="CHEBI:15378"/>
        <dbReference type="ChEBI" id="CHEBI:17029"/>
        <dbReference type="ChEBI" id="CHEBI:57705"/>
        <dbReference type="ChEBI" id="CHEBI:58223"/>
        <dbReference type="EC" id="2.4.1.16"/>
    </reaction>
</comment>
<evidence type="ECO:0000256" key="1">
    <source>
        <dbReference type="ARBA" id="ARBA00004141"/>
    </source>
</evidence>
<evidence type="ECO:0000313" key="14">
    <source>
        <dbReference type="Proteomes" id="UP000886523"/>
    </source>
</evidence>
<dbReference type="Proteomes" id="UP000886523">
    <property type="component" value="Unassembled WGS sequence"/>
</dbReference>
<dbReference type="SUPFAM" id="SSF53448">
    <property type="entry name" value="Nucleotide-diphospho-sugar transferases"/>
    <property type="match status" value="1"/>
</dbReference>
<protein>
    <recommendedName>
        <fullName evidence="2 10">Chitin synthase</fullName>
        <ecNumber evidence="2 10">2.4.1.16</ecNumber>
    </recommendedName>
</protein>
<feature type="transmembrane region" description="Helical" evidence="10">
    <location>
        <begin position="510"/>
        <end position="532"/>
    </location>
</feature>
<dbReference type="InterPro" id="IPR004835">
    <property type="entry name" value="Chitin_synth"/>
</dbReference>
<comment type="subcellular location">
    <subcellularLocation>
        <location evidence="10">Cell membrane</location>
        <topology evidence="10">Multi-pass membrane protein</topology>
    </subcellularLocation>
    <subcellularLocation>
        <location evidence="1">Membrane</location>
        <topology evidence="1">Multi-pass membrane protein</topology>
    </subcellularLocation>
</comment>
<dbReference type="GO" id="GO:0030428">
    <property type="term" value="C:cell septum"/>
    <property type="evidence" value="ECO:0007669"/>
    <property type="project" value="TreeGrafter"/>
</dbReference>
<evidence type="ECO:0000256" key="7">
    <source>
        <dbReference type="ARBA" id="ARBA00023316"/>
    </source>
</evidence>
<dbReference type="EC" id="2.4.1.16" evidence="2 10"/>
<dbReference type="AlphaFoldDB" id="A0A9P6E1J4"/>
<evidence type="ECO:0000256" key="9">
    <source>
        <dbReference type="ARBA" id="ARBA00048014"/>
    </source>
</evidence>